<name>A0ABP8HX78_9GAMM</name>
<dbReference type="Proteomes" id="UP001501294">
    <property type="component" value="Unassembled WGS sequence"/>
</dbReference>
<evidence type="ECO:0000259" key="1">
    <source>
        <dbReference type="Pfam" id="PF21880"/>
    </source>
</evidence>
<accession>A0ABP8HX78</accession>
<comment type="caution">
    <text evidence="2">The sequence shown here is derived from an EMBL/GenBank/DDBJ whole genome shotgun (WGS) entry which is preliminary data.</text>
</comment>
<protein>
    <recommendedName>
        <fullName evidence="1">DUF6916 domain-containing protein</fullName>
    </recommendedName>
</protein>
<proteinExistence type="predicted"/>
<sequence length="98" mass="11114">MSTISQDAFRQALNSNFTIKQGDNNTQLTLIECSDQTSNNVPDFERFSLLFESSDSLLEQSTYSLYHAELGSNELFLVPVHGDDNGFQYEAIINRKKD</sequence>
<dbReference type="RefSeq" id="WP_223576868.1">
    <property type="nucleotide sequence ID" value="NZ_BAABFU010000001.1"/>
</dbReference>
<feature type="domain" description="DUF6916" evidence="1">
    <location>
        <begin position="5"/>
        <end position="93"/>
    </location>
</feature>
<gene>
    <name evidence="2" type="ORF">GCM10023150_08130</name>
</gene>
<keyword evidence="3" id="KW-1185">Reference proteome</keyword>
<organism evidence="2 3">
    <name type="scientific">Kangiella taiwanensis</name>
    <dbReference type="NCBI Taxonomy" id="1079179"/>
    <lineage>
        <taxon>Bacteria</taxon>
        <taxon>Pseudomonadati</taxon>
        <taxon>Pseudomonadota</taxon>
        <taxon>Gammaproteobacteria</taxon>
        <taxon>Kangiellales</taxon>
        <taxon>Kangiellaceae</taxon>
        <taxon>Kangiella</taxon>
    </lineage>
</organism>
<reference evidence="3" key="1">
    <citation type="journal article" date="2019" name="Int. J. Syst. Evol. Microbiol.">
        <title>The Global Catalogue of Microorganisms (GCM) 10K type strain sequencing project: providing services to taxonomists for standard genome sequencing and annotation.</title>
        <authorList>
            <consortium name="The Broad Institute Genomics Platform"/>
            <consortium name="The Broad Institute Genome Sequencing Center for Infectious Disease"/>
            <person name="Wu L."/>
            <person name="Ma J."/>
        </authorList>
    </citation>
    <scope>NUCLEOTIDE SEQUENCE [LARGE SCALE GENOMIC DNA]</scope>
    <source>
        <strain evidence="3">JCM 17727</strain>
    </source>
</reference>
<dbReference type="EMBL" id="BAABFU010000001">
    <property type="protein sequence ID" value="GAA4346581.1"/>
    <property type="molecule type" value="Genomic_DNA"/>
</dbReference>
<evidence type="ECO:0000313" key="2">
    <source>
        <dbReference type="EMBL" id="GAA4346581.1"/>
    </source>
</evidence>
<dbReference type="InterPro" id="IPR054209">
    <property type="entry name" value="DUF6916"/>
</dbReference>
<evidence type="ECO:0000313" key="3">
    <source>
        <dbReference type="Proteomes" id="UP001501294"/>
    </source>
</evidence>
<dbReference type="Pfam" id="PF21880">
    <property type="entry name" value="DUF6916"/>
    <property type="match status" value="1"/>
</dbReference>